<evidence type="ECO:0000256" key="8">
    <source>
        <dbReference type="ARBA" id="ARBA00023288"/>
    </source>
</evidence>
<dbReference type="InterPro" id="IPR001806">
    <property type="entry name" value="Small_GTPase"/>
</dbReference>
<dbReference type="GO" id="GO:0008104">
    <property type="term" value="P:intracellular protein localization"/>
    <property type="evidence" value="ECO:0007669"/>
    <property type="project" value="UniProtKB-ARBA"/>
</dbReference>
<evidence type="ECO:0000256" key="7">
    <source>
        <dbReference type="ARBA" id="ARBA00023136"/>
    </source>
</evidence>
<evidence type="ECO:0000256" key="3">
    <source>
        <dbReference type="ARBA" id="ARBA00022475"/>
    </source>
</evidence>
<evidence type="ECO:0000256" key="5">
    <source>
        <dbReference type="ARBA" id="ARBA00022741"/>
    </source>
</evidence>
<keyword evidence="5" id="KW-0547">Nucleotide-binding</keyword>
<dbReference type="InParanoid" id="A0A2P6NDL8"/>
<dbReference type="EMBL" id="MDYQ01000111">
    <property type="protein sequence ID" value="PRP82049.1"/>
    <property type="molecule type" value="Genomic_DNA"/>
</dbReference>
<feature type="domain" description="BTB" evidence="10">
    <location>
        <begin position="374"/>
        <end position="441"/>
    </location>
</feature>
<keyword evidence="8" id="KW-0449">Lipoprotein</keyword>
<dbReference type="Pfam" id="PF00651">
    <property type="entry name" value="BTB"/>
    <property type="match status" value="2"/>
</dbReference>
<dbReference type="PROSITE" id="PS50097">
    <property type="entry name" value="BTB"/>
    <property type="match status" value="2"/>
</dbReference>
<comment type="caution">
    <text evidence="11">The sequence shown here is derived from an EMBL/GenBank/DDBJ whole genome shotgun (WGS) entry which is preliminary data.</text>
</comment>
<dbReference type="Gene3D" id="3.40.50.300">
    <property type="entry name" value="P-loop containing nucleotide triphosphate hydrolases"/>
    <property type="match status" value="1"/>
</dbReference>
<dbReference type="NCBIfam" id="TIGR00231">
    <property type="entry name" value="small_GTP"/>
    <property type="match status" value="1"/>
</dbReference>
<dbReference type="FunFam" id="3.40.50.300:FF:000983">
    <property type="entry name" value="Rho family GTPase"/>
    <property type="match status" value="1"/>
</dbReference>
<dbReference type="GO" id="GO:0005886">
    <property type="term" value="C:plasma membrane"/>
    <property type="evidence" value="ECO:0007669"/>
    <property type="project" value="UniProtKB-SubCell"/>
</dbReference>
<dbReference type="Gene3D" id="3.30.710.10">
    <property type="entry name" value="Potassium Channel Kv1.1, Chain A"/>
    <property type="match status" value="2"/>
</dbReference>
<dbReference type="SMART" id="SM00174">
    <property type="entry name" value="RHO"/>
    <property type="match status" value="1"/>
</dbReference>
<dbReference type="InterPro" id="IPR003578">
    <property type="entry name" value="Small_GTPase_Rho"/>
</dbReference>
<dbReference type="OrthoDB" id="10251809at2759"/>
<dbReference type="CDD" id="cd18499">
    <property type="entry name" value="BACK_RHOBTB"/>
    <property type="match status" value="1"/>
</dbReference>
<dbReference type="CDD" id="cd00157">
    <property type="entry name" value="Rho"/>
    <property type="match status" value="1"/>
</dbReference>
<name>A0A2P6NDL8_9EUKA</name>
<dbReference type="AlphaFoldDB" id="A0A2P6NDL8"/>
<keyword evidence="4" id="KW-0488">Methylation</keyword>
<gene>
    <name evidence="11" type="ORF">PROFUN_03739</name>
</gene>
<keyword evidence="3" id="KW-1003">Cell membrane</keyword>
<keyword evidence="12" id="KW-1185">Reference proteome</keyword>
<keyword evidence="6" id="KW-0342">GTP-binding</keyword>
<dbReference type="GO" id="GO:0003924">
    <property type="term" value="F:GTPase activity"/>
    <property type="evidence" value="ECO:0007669"/>
    <property type="project" value="InterPro"/>
</dbReference>
<feature type="domain" description="BTB" evidence="10">
    <location>
        <begin position="220"/>
        <end position="310"/>
    </location>
</feature>
<comment type="similarity">
    <text evidence="2">Belongs to the small GTPase superfamily. Rho family.</text>
</comment>
<evidence type="ECO:0000256" key="9">
    <source>
        <dbReference type="ARBA" id="ARBA00023289"/>
    </source>
</evidence>
<dbReference type="InterPro" id="IPR027417">
    <property type="entry name" value="P-loop_NTPase"/>
</dbReference>
<dbReference type="SMART" id="SM00175">
    <property type="entry name" value="RAB"/>
    <property type="match status" value="1"/>
</dbReference>
<dbReference type="PROSITE" id="PS51420">
    <property type="entry name" value="RHO"/>
    <property type="match status" value="1"/>
</dbReference>
<dbReference type="PROSITE" id="PS51421">
    <property type="entry name" value="RAS"/>
    <property type="match status" value="1"/>
</dbReference>
<evidence type="ECO:0000256" key="1">
    <source>
        <dbReference type="ARBA" id="ARBA00004342"/>
    </source>
</evidence>
<dbReference type="PRINTS" id="PR00449">
    <property type="entry name" value="RASTRNSFRMNG"/>
</dbReference>
<evidence type="ECO:0000256" key="6">
    <source>
        <dbReference type="ARBA" id="ARBA00023134"/>
    </source>
</evidence>
<dbReference type="SUPFAM" id="SSF52540">
    <property type="entry name" value="P-loop containing nucleoside triphosphate hydrolases"/>
    <property type="match status" value="1"/>
</dbReference>
<dbReference type="SMART" id="SM00176">
    <property type="entry name" value="RAN"/>
    <property type="match status" value="1"/>
</dbReference>
<keyword evidence="7" id="KW-0472">Membrane</keyword>
<evidence type="ECO:0000259" key="10">
    <source>
        <dbReference type="PROSITE" id="PS50097"/>
    </source>
</evidence>
<dbReference type="InterPro" id="IPR011333">
    <property type="entry name" value="SKP1/BTB/POZ_sf"/>
</dbReference>
<accession>A0A2P6NDL8</accession>
<dbReference type="STRING" id="1890364.A0A2P6NDL8"/>
<evidence type="ECO:0000256" key="4">
    <source>
        <dbReference type="ARBA" id="ARBA00022481"/>
    </source>
</evidence>
<sequence>MQNVKLVIVGDGAVGKSCLLISYTTNAFPGEYVPTVFDNYCANVMVDGKPINLGLWDTAGQEDYDRLRPLSYPQTDVFVICFDQTRRTSLENVTAKWIPEIRHHCPSTPILLVGNKSDLYDASNPRHVSLEQAKEVAKANKMNGCLTCSALHQTNVREVFDTAIRCVLNGGSFHSRKSKKVKEVILPPELPPQIRAPWINIDTSKLADSSLSLLSTGKFHDVMFTCHDGVQLKAHKIMLAAGSPYFRKLLGVGGVTVPREVILAGNFKGTDSVEDSPDGILQVRLSSAVQSTSFLHALQHIYSGLPDLPKKPDKSLLSDLTYLSELFEIPELKTVCANIINRDEDLNPSIGTWLSDGTYGSNLKKFFYNQPLFSDITFRIGGQSVPAHRCLMSSRSPFMDAMLGGKFVEGGKSVIELSETDYESFLCVLEYVYTEHSPIEDNDSMLIMELANQYGMPRLLTLCELYTSKLIEKKTEDGIENADIDIIGVLLTAQDYNANQLAAFCLHYISQNFQPMKKRKEYQELKGANLTHVEENQWPPLSYMNKLADYEKLVGKNDKCVVM</sequence>
<dbReference type="GO" id="GO:0007264">
    <property type="term" value="P:small GTPase-mediated signal transduction"/>
    <property type="evidence" value="ECO:0007669"/>
    <property type="project" value="InterPro"/>
</dbReference>
<dbReference type="Pfam" id="PF00071">
    <property type="entry name" value="Ras"/>
    <property type="match status" value="1"/>
</dbReference>
<organism evidence="11 12">
    <name type="scientific">Planoprotostelium fungivorum</name>
    <dbReference type="NCBI Taxonomy" id="1890364"/>
    <lineage>
        <taxon>Eukaryota</taxon>
        <taxon>Amoebozoa</taxon>
        <taxon>Evosea</taxon>
        <taxon>Variosea</taxon>
        <taxon>Cavosteliida</taxon>
        <taxon>Cavosteliaceae</taxon>
        <taxon>Planoprotostelium</taxon>
    </lineage>
</organism>
<dbReference type="Proteomes" id="UP000241769">
    <property type="component" value="Unassembled WGS sequence"/>
</dbReference>
<proteinExistence type="inferred from homology"/>
<evidence type="ECO:0000313" key="11">
    <source>
        <dbReference type="EMBL" id="PRP82049.1"/>
    </source>
</evidence>
<comment type="subcellular location">
    <subcellularLocation>
        <location evidence="1">Cell membrane</location>
        <topology evidence="1">Lipid-anchor</topology>
        <orientation evidence="1">Cytoplasmic side</orientation>
    </subcellularLocation>
</comment>
<dbReference type="FunCoup" id="A0A2P6NDL8">
    <property type="interactions" value="25"/>
</dbReference>
<evidence type="ECO:0000256" key="2">
    <source>
        <dbReference type="ARBA" id="ARBA00010142"/>
    </source>
</evidence>
<dbReference type="InterPro" id="IPR000210">
    <property type="entry name" value="BTB/POZ_dom"/>
</dbReference>
<reference evidence="11 12" key="1">
    <citation type="journal article" date="2018" name="Genome Biol. Evol.">
        <title>Multiple Roots of Fruiting Body Formation in Amoebozoa.</title>
        <authorList>
            <person name="Hillmann F."/>
            <person name="Forbes G."/>
            <person name="Novohradska S."/>
            <person name="Ferling I."/>
            <person name="Riege K."/>
            <person name="Groth M."/>
            <person name="Westermann M."/>
            <person name="Marz M."/>
            <person name="Spaller T."/>
            <person name="Winckler T."/>
            <person name="Schaap P."/>
            <person name="Glockner G."/>
        </authorList>
    </citation>
    <scope>NUCLEOTIDE SEQUENCE [LARGE SCALE GENOMIC DNA]</scope>
    <source>
        <strain evidence="11 12">Jena</strain>
    </source>
</reference>
<dbReference type="SMART" id="SM00173">
    <property type="entry name" value="RAS"/>
    <property type="match status" value="1"/>
</dbReference>
<dbReference type="GO" id="GO:0005525">
    <property type="term" value="F:GTP binding"/>
    <property type="evidence" value="ECO:0007669"/>
    <property type="project" value="UniProtKB-KW"/>
</dbReference>
<keyword evidence="9" id="KW-0636">Prenylation</keyword>
<dbReference type="SMART" id="SM00225">
    <property type="entry name" value="BTB"/>
    <property type="match status" value="2"/>
</dbReference>
<dbReference type="PROSITE" id="PS51419">
    <property type="entry name" value="RAB"/>
    <property type="match status" value="1"/>
</dbReference>
<dbReference type="SUPFAM" id="SSF54695">
    <property type="entry name" value="POZ domain"/>
    <property type="match status" value="2"/>
</dbReference>
<dbReference type="PANTHER" id="PTHR24072">
    <property type="entry name" value="RHO FAMILY GTPASE"/>
    <property type="match status" value="1"/>
</dbReference>
<evidence type="ECO:0000313" key="12">
    <source>
        <dbReference type="Proteomes" id="UP000241769"/>
    </source>
</evidence>
<dbReference type="InterPro" id="IPR005225">
    <property type="entry name" value="Small_GTP-bd"/>
</dbReference>
<protein>
    <submittedName>
        <fullName evidence="11">Rho GTPase-like protein</fullName>
    </submittedName>
</protein>